<dbReference type="Proteomes" id="UP000836387">
    <property type="component" value="Unassembled WGS sequence"/>
</dbReference>
<evidence type="ECO:0000313" key="1">
    <source>
        <dbReference type="EMBL" id="CAG9953130.1"/>
    </source>
</evidence>
<organism evidence="1 2">
    <name type="scientific">Clonostachys rosea f. rosea IK726</name>
    <dbReference type="NCBI Taxonomy" id="1349383"/>
    <lineage>
        <taxon>Eukaryota</taxon>
        <taxon>Fungi</taxon>
        <taxon>Dikarya</taxon>
        <taxon>Ascomycota</taxon>
        <taxon>Pezizomycotina</taxon>
        <taxon>Sordariomycetes</taxon>
        <taxon>Hypocreomycetidae</taxon>
        <taxon>Hypocreales</taxon>
        <taxon>Bionectriaceae</taxon>
        <taxon>Clonostachys</taxon>
    </lineage>
</organism>
<accession>A0ACA9UIA8</accession>
<dbReference type="EMBL" id="CADEHS020000518">
    <property type="protein sequence ID" value="CAG9953130.1"/>
    <property type="molecule type" value="Genomic_DNA"/>
</dbReference>
<comment type="caution">
    <text evidence="1">The sequence shown here is derived from an EMBL/GenBank/DDBJ whole genome shotgun (WGS) entry which is preliminary data.</text>
</comment>
<reference evidence="1" key="1">
    <citation type="submission" date="2020-04" db="EMBL/GenBank/DDBJ databases">
        <authorList>
            <person name="Broberg M."/>
        </authorList>
    </citation>
    <scope>NUCLEOTIDE SEQUENCE</scope>
</reference>
<proteinExistence type="predicted"/>
<reference evidence="1" key="2">
    <citation type="submission" date="2021-10" db="EMBL/GenBank/DDBJ databases">
        <authorList>
            <person name="Piombo E."/>
        </authorList>
    </citation>
    <scope>NUCLEOTIDE SEQUENCE</scope>
</reference>
<gene>
    <name evidence="1" type="ORF">CRV2_00014290</name>
</gene>
<sequence>MDPSAAAKQFTKESIASNQGIYAYLCPGRLKMFQHSIRPLTPLLRQSLAPSERLCALKAITSTVAGFGRAIHSSSCSLQSPHHAYLRRISADHLVQPRSKTSLRLMPLGGSVTYGVGSSSGNGYREFLRAMLVAHGNDLVIVGSRNSGSMSNNENEGWRGYRLDQIDKKVRSSIEKLAPNIFAINAGSNDCIQDFKLGEFRERISDIVHFLWQTDPSSTVVLSTLLVNADDTVNSRVLRVNEQIRDFVAQETSRNSRIVLADMHGAEGPQVDDLVDGTHPGDTGYQIMAGIWFDAFQKARGKGFFTK</sequence>
<evidence type="ECO:0000313" key="2">
    <source>
        <dbReference type="Proteomes" id="UP000836387"/>
    </source>
</evidence>
<keyword evidence="2" id="KW-1185">Reference proteome</keyword>
<name>A0ACA9UIA8_BIOOC</name>
<protein>
    <submittedName>
        <fullName evidence="1">Uncharacterized protein</fullName>
    </submittedName>
</protein>